<dbReference type="Gene3D" id="2.60.40.2440">
    <property type="entry name" value="Carbohydrate binding type-21 domain"/>
    <property type="match status" value="1"/>
</dbReference>
<dbReference type="Pfam" id="PF03370">
    <property type="entry name" value="CBM_21"/>
    <property type="match status" value="1"/>
</dbReference>
<dbReference type="GO" id="GO:2001069">
    <property type="term" value="F:glycogen binding"/>
    <property type="evidence" value="ECO:0007669"/>
    <property type="project" value="TreeGrafter"/>
</dbReference>
<protein>
    <recommendedName>
        <fullName evidence="2">CBM21 domain-containing protein</fullName>
    </recommendedName>
</protein>
<dbReference type="InterPro" id="IPR038175">
    <property type="entry name" value="CBM21_dom_sf"/>
</dbReference>
<sequence length="825" mass="88526">MSLAEASSTITLGPPPPPAPGQYARNHRRSRSSQFFTEERTQGAFSPLPPLPRRSSVRTRRTSSPIPIPGAALRADSPSPDNALGLVPGPEETVSNEVAESLVDSSTVPFPSIGPLSPDPTTAPPKPAPPLVAHLPILSLPERTPTPIPVEPTPEPSSPQSAPEPPSPKFTPQSSPITLKNGRPLKPSLKSRSYSTPHLASLPSHTRAISAPATPNYVPKNVHFAGEKEGLEHVVLFLREQRPIAVSHGTPEDTETETENDAKPASFTFPRLETPPPRDKVLLDPERTSPVPNASSLRLQDEMSRYPVMLESLLLPQSNPLVMRGTVIVRNINFNKQIAVRFTLDDWQTVSEVSATYVNHLPSLPPPFSSHSPFASLDNKGWDRFGFQIRLEDYERKIEDRTLFVVVRYGSEGQEWWDNNDGANYRVRFVRAPPSAPNTPSSAPSGTAALSSAPGPIPTPQAVARSSTASQATFIPVSEPPRRSHSFNQLNLKLLNYAPPTSPKSEHTNLTPKASLFLAKDKEREEEADKKAQAQLVNGSDTPPLLESKLANAAAMEKFSGARKEVLHPTSSLGAEFEAEKAEREREKENGAPIAPVFTLATLNSIPNPINRIGSPALSVDRSATPRPASPRTVPNGLPSLVPARPASPMHIPVPFPGAGTRRLVGGTNSPGSSSEDLSKLAQRRARLAGSGSGSDGSPRTASPRPGSPHLSLSDGTTTTTPATPVISTTVNGAAPTGEQPQQRRKLFTMEPMTPPSSSEGSPTQSMPSSPLQSPPPRLDRSERSYEEFLQKYCFFRGPNDMGTPPMTAGSRNSSAGRGLGQVQG</sequence>
<feature type="region of interest" description="Disordered" evidence="1">
    <location>
        <begin position="566"/>
        <end position="592"/>
    </location>
</feature>
<proteinExistence type="predicted"/>
<evidence type="ECO:0000313" key="4">
    <source>
        <dbReference type="Proteomes" id="UP000030653"/>
    </source>
</evidence>
<dbReference type="HOGENOM" id="CLU_343229_0_0_1"/>
<feature type="compositionally biased region" description="Polar residues" evidence="1">
    <location>
        <begin position="93"/>
        <end position="109"/>
    </location>
</feature>
<feature type="region of interest" description="Disordered" evidence="1">
    <location>
        <begin position="522"/>
        <end position="544"/>
    </location>
</feature>
<evidence type="ECO:0000313" key="3">
    <source>
        <dbReference type="EMBL" id="EJU02901.1"/>
    </source>
</evidence>
<dbReference type="Proteomes" id="UP000030653">
    <property type="component" value="Unassembled WGS sequence"/>
</dbReference>
<feature type="compositionally biased region" description="Basic and acidic residues" evidence="1">
    <location>
        <begin position="276"/>
        <end position="287"/>
    </location>
</feature>
<name>M5FXX4_DACPD</name>
<feature type="compositionally biased region" description="Low complexity" evidence="1">
    <location>
        <begin position="131"/>
        <end position="143"/>
    </location>
</feature>
<dbReference type="GeneID" id="63685150"/>
<dbReference type="OrthoDB" id="1881at2759"/>
<feature type="compositionally biased region" description="Polar residues" evidence="1">
    <location>
        <begin position="667"/>
        <end position="676"/>
    </location>
</feature>
<dbReference type="PANTHER" id="PTHR12307">
    <property type="entry name" value="PROTEIN PHOSPHATASE 1 REGULATORY SUBUNIT"/>
    <property type="match status" value="1"/>
</dbReference>
<accession>M5FXX4</accession>
<feature type="compositionally biased region" description="Basic and acidic residues" evidence="1">
    <location>
        <begin position="522"/>
        <end position="532"/>
    </location>
</feature>
<feature type="compositionally biased region" description="Basic and acidic residues" evidence="1">
    <location>
        <begin position="778"/>
        <end position="790"/>
    </location>
</feature>
<feature type="compositionally biased region" description="Low complexity" evidence="1">
    <location>
        <begin position="717"/>
        <end position="731"/>
    </location>
</feature>
<dbReference type="InterPro" id="IPR005036">
    <property type="entry name" value="CBM21_dom"/>
</dbReference>
<dbReference type="STRING" id="1858805.M5FXX4"/>
<dbReference type="GO" id="GO:0000164">
    <property type="term" value="C:protein phosphatase type 1 complex"/>
    <property type="evidence" value="ECO:0007669"/>
    <property type="project" value="TreeGrafter"/>
</dbReference>
<feature type="domain" description="CBM21" evidence="2">
    <location>
        <begin position="300"/>
        <end position="428"/>
    </location>
</feature>
<feature type="compositionally biased region" description="Pro residues" evidence="1">
    <location>
        <begin position="144"/>
        <end position="169"/>
    </location>
</feature>
<feature type="compositionally biased region" description="Polar residues" evidence="1">
    <location>
        <begin position="1"/>
        <end position="11"/>
    </location>
</feature>
<feature type="compositionally biased region" description="Basic and acidic residues" evidence="1">
    <location>
        <begin position="578"/>
        <end position="590"/>
    </location>
</feature>
<dbReference type="PANTHER" id="PTHR12307:SF36">
    <property type="entry name" value="GLYCOGEN-BINDING SUBUNIT 76A"/>
    <property type="match status" value="1"/>
</dbReference>
<dbReference type="AlphaFoldDB" id="M5FXX4"/>
<dbReference type="EMBL" id="JH795861">
    <property type="protein sequence ID" value="EJU02901.1"/>
    <property type="molecule type" value="Genomic_DNA"/>
</dbReference>
<organism evidence="3 4">
    <name type="scientific">Dacryopinax primogenitus (strain DJM 731)</name>
    <name type="common">Brown rot fungus</name>
    <dbReference type="NCBI Taxonomy" id="1858805"/>
    <lineage>
        <taxon>Eukaryota</taxon>
        <taxon>Fungi</taxon>
        <taxon>Dikarya</taxon>
        <taxon>Basidiomycota</taxon>
        <taxon>Agaricomycotina</taxon>
        <taxon>Dacrymycetes</taxon>
        <taxon>Dacrymycetales</taxon>
        <taxon>Dacrymycetaceae</taxon>
        <taxon>Dacryopinax</taxon>
    </lineage>
</organism>
<dbReference type="GO" id="GO:0005979">
    <property type="term" value="P:regulation of glycogen biosynthetic process"/>
    <property type="evidence" value="ECO:0007669"/>
    <property type="project" value="TreeGrafter"/>
</dbReference>
<dbReference type="InterPro" id="IPR050782">
    <property type="entry name" value="PP1_regulatory_subunit_3"/>
</dbReference>
<reference evidence="3 4" key="1">
    <citation type="journal article" date="2012" name="Science">
        <title>The Paleozoic origin of enzymatic lignin decomposition reconstructed from 31 fungal genomes.</title>
        <authorList>
            <person name="Floudas D."/>
            <person name="Binder M."/>
            <person name="Riley R."/>
            <person name="Barry K."/>
            <person name="Blanchette R.A."/>
            <person name="Henrissat B."/>
            <person name="Martinez A.T."/>
            <person name="Otillar R."/>
            <person name="Spatafora J.W."/>
            <person name="Yadav J.S."/>
            <person name="Aerts A."/>
            <person name="Benoit I."/>
            <person name="Boyd A."/>
            <person name="Carlson A."/>
            <person name="Copeland A."/>
            <person name="Coutinho P.M."/>
            <person name="de Vries R.P."/>
            <person name="Ferreira P."/>
            <person name="Findley K."/>
            <person name="Foster B."/>
            <person name="Gaskell J."/>
            <person name="Glotzer D."/>
            <person name="Gorecki P."/>
            <person name="Heitman J."/>
            <person name="Hesse C."/>
            <person name="Hori C."/>
            <person name="Igarashi K."/>
            <person name="Jurgens J.A."/>
            <person name="Kallen N."/>
            <person name="Kersten P."/>
            <person name="Kohler A."/>
            <person name="Kuees U."/>
            <person name="Kumar T.K.A."/>
            <person name="Kuo A."/>
            <person name="LaButti K."/>
            <person name="Larrondo L.F."/>
            <person name="Lindquist E."/>
            <person name="Ling A."/>
            <person name="Lombard V."/>
            <person name="Lucas S."/>
            <person name="Lundell T."/>
            <person name="Martin R."/>
            <person name="McLaughlin D.J."/>
            <person name="Morgenstern I."/>
            <person name="Morin E."/>
            <person name="Murat C."/>
            <person name="Nagy L.G."/>
            <person name="Nolan M."/>
            <person name="Ohm R.A."/>
            <person name="Patyshakuliyeva A."/>
            <person name="Rokas A."/>
            <person name="Ruiz-Duenas F.J."/>
            <person name="Sabat G."/>
            <person name="Salamov A."/>
            <person name="Samejima M."/>
            <person name="Schmutz J."/>
            <person name="Slot J.C."/>
            <person name="St John F."/>
            <person name="Stenlid J."/>
            <person name="Sun H."/>
            <person name="Sun S."/>
            <person name="Syed K."/>
            <person name="Tsang A."/>
            <person name="Wiebenga A."/>
            <person name="Young D."/>
            <person name="Pisabarro A."/>
            <person name="Eastwood D.C."/>
            <person name="Martin F."/>
            <person name="Cullen D."/>
            <person name="Grigoriev I.V."/>
            <person name="Hibbett D.S."/>
        </authorList>
    </citation>
    <scope>NUCLEOTIDE SEQUENCE [LARGE SCALE GENOMIC DNA]</scope>
    <source>
        <strain evidence="3 4">DJM-731 SS1</strain>
    </source>
</reference>
<dbReference type="GO" id="GO:0008157">
    <property type="term" value="F:protein phosphatase 1 binding"/>
    <property type="evidence" value="ECO:0007669"/>
    <property type="project" value="TreeGrafter"/>
</dbReference>
<feature type="compositionally biased region" description="Pro residues" evidence="1">
    <location>
        <begin position="117"/>
        <end position="130"/>
    </location>
</feature>
<feature type="compositionally biased region" description="Low complexity" evidence="1">
    <location>
        <begin position="438"/>
        <end position="454"/>
    </location>
</feature>
<dbReference type="RefSeq" id="XP_040629795.1">
    <property type="nucleotide sequence ID" value="XM_040770088.1"/>
</dbReference>
<gene>
    <name evidence="3" type="ORF">DACRYDRAFT_115868</name>
</gene>
<evidence type="ECO:0000259" key="2">
    <source>
        <dbReference type="PROSITE" id="PS51159"/>
    </source>
</evidence>
<feature type="region of interest" description="Disordered" evidence="1">
    <location>
        <begin position="434"/>
        <end position="468"/>
    </location>
</feature>
<keyword evidence="4" id="KW-1185">Reference proteome</keyword>
<feature type="region of interest" description="Disordered" evidence="1">
    <location>
        <begin position="1"/>
        <end position="214"/>
    </location>
</feature>
<feature type="compositionally biased region" description="Low complexity" evidence="1">
    <location>
        <begin position="762"/>
        <end position="772"/>
    </location>
</feature>
<feature type="region of interest" description="Disordered" evidence="1">
    <location>
        <begin position="608"/>
        <end position="825"/>
    </location>
</feature>
<feature type="region of interest" description="Disordered" evidence="1">
    <location>
        <begin position="245"/>
        <end position="294"/>
    </location>
</feature>
<evidence type="ECO:0000256" key="1">
    <source>
        <dbReference type="SAM" id="MobiDB-lite"/>
    </source>
</evidence>
<dbReference type="PROSITE" id="PS51159">
    <property type="entry name" value="CBM21"/>
    <property type="match status" value="1"/>
</dbReference>